<feature type="signal peptide" evidence="3">
    <location>
        <begin position="1"/>
        <end position="23"/>
    </location>
</feature>
<dbReference type="AlphaFoldDB" id="A0A1Y6CZM1"/>
<feature type="chain" id="PRO_5012689725" description="Right handed beta helix region" evidence="3">
    <location>
        <begin position="24"/>
        <end position="417"/>
    </location>
</feature>
<dbReference type="InterPro" id="IPR012334">
    <property type="entry name" value="Pectin_lyas_fold"/>
</dbReference>
<dbReference type="InterPro" id="IPR011050">
    <property type="entry name" value="Pectin_lyase_fold/virulence"/>
</dbReference>
<gene>
    <name evidence="4" type="ORF">SAMN02949497_3166</name>
</gene>
<name>A0A1Y6CZM1_9GAMM</name>
<proteinExistence type="predicted"/>
<feature type="coiled-coil region" evidence="1">
    <location>
        <begin position="36"/>
        <end position="63"/>
    </location>
</feature>
<dbReference type="SUPFAM" id="SSF51126">
    <property type="entry name" value="Pectin lyase-like"/>
    <property type="match status" value="1"/>
</dbReference>
<accession>A0A1Y6CZM1</accession>
<evidence type="ECO:0000256" key="2">
    <source>
        <dbReference type="SAM" id="MobiDB-lite"/>
    </source>
</evidence>
<sequence>MSRESARAAALALVLSATGGVGAAPEPACPGDGGVAQQVESLRQEFRQAMAAQERRLRELEDAIKRLAPPESRAEAARPASVPPPPPTAPPPSRASLSVCAQGCDARDLQSAVRQVAPGGEIRVAAETHGDCAVIDKPLVLKGLRGADGRRAHLAGGVCMGKAPLVTAATGIVIEGFEITGAEVEDGNGACVRLDPGTRDLTIRDIHCHVVQDGLLGQVGGRLTVEDSTFIGDRGGQTHGKFGHGFYLWGDAALIRRTRILSIQHQGHTLKTGLGQLTVEDSVLAALDGHNSRAIDAYGGGNLVVRRSVIQQGPHSDNNDMIGLGLEPGRMLAGGHSLTLEDNWVVFDAGGRWRKLLLRGRELGPIALVGNRLVGVDAPGLDTIREIGDHWFDDRQKAGLPPFDGSLESLPKPGGAL</sequence>
<evidence type="ECO:0000313" key="4">
    <source>
        <dbReference type="EMBL" id="SMF95791.1"/>
    </source>
</evidence>
<feature type="region of interest" description="Disordered" evidence="2">
    <location>
        <begin position="67"/>
        <end position="97"/>
    </location>
</feature>
<feature type="compositionally biased region" description="Pro residues" evidence="2">
    <location>
        <begin position="81"/>
        <end position="93"/>
    </location>
</feature>
<organism evidence="4 5">
    <name type="scientific">Methylomagnum ishizawai</name>
    <dbReference type="NCBI Taxonomy" id="1760988"/>
    <lineage>
        <taxon>Bacteria</taxon>
        <taxon>Pseudomonadati</taxon>
        <taxon>Pseudomonadota</taxon>
        <taxon>Gammaproteobacteria</taxon>
        <taxon>Methylococcales</taxon>
        <taxon>Methylococcaceae</taxon>
        <taxon>Methylomagnum</taxon>
    </lineage>
</organism>
<evidence type="ECO:0008006" key="6">
    <source>
        <dbReference type="Google" id="ProtNLM"/>
    </source>
</evidence>
<dbReference type="OrthoDB" id="7055135at2"/>
<keyword evidence="1" id="KW-0175">Coiled coil</keyword>
<dbReference type="EMBL" id="FXAM01000001">
    <property type="protein sequence ID" value="SMF95791.1"/>
    <property type="molecule type" value="Genomic_DNA"/>
</dbReference>
<keyword evidence="3" id="KW-0732">Signal</keyword>
<evidence type="ECO:0000256" key="3">
    <source>
        <dbReference type="SAM" id="SignalP"/>
    </source>
</evidence>
<dbReference type="STRING" id="1760988.SAMN02949497_3166"/>
<dbReference type="Gene3D" id="2.160.20.10">
    <property type="entry name" value="Single-stranded right-handed beta-helix, Pectin lyase-like"/>
    <property type="match status" value="1"/>
</dbReference>
<dbReference type="Proteomes" id="UP000192923">
    <property type="component" value="Unassembled WGS sequence"/>
</dbReference>
<evidence type="ECO:0000256" key="1">
    <source>
        <dbReference type="SAM" id="Coils"/>
    </source>
</evidence>
<reference evidence="4 5" key="1">
    <citation type="submission" date="2016-12" db="EMBL/GenBank/DDBJ databases">
        <authorList>
            <person name="Song W.-J."/>
            <person name="Kurnit D.M."/>
        </authorList>
    </citation>
    <scope>NUCLEOTIDE SEQUENCE [LARGE SCALE GENOMIC DNA]</scope>
    <source>
        <strain evidence="4 5">175</strain>
    </source>
</reference>
<evidence type="ECO:0000313" key="5">
    <source>
        <dbReference type="Proteomes" id="UP000192923"/>
    </source>
</evidence>
<dbReference type="RefSeq" id="WP_085214310.1">
    <property type="nucleotide sequence ID" value="NZ_FXAM01000001.1"/>
</dbReference>
<protein>
    <recommendedName>
        <fullName evidence="6">Right handed beta helix region</fullName>
    </recommendedName>
</protein>
<keyword evidence="5" id="KW-1185">Reference proteome</keyword>